<dbReference type="FunFam" id="3.40.250.10:FF:000004">
    <property type="entry name" value="M-phase inducer phosphatase 1 isoform X1"/>
    <property type="match status" value="1"/>
</dbReference>
<comment type="function">
    <text evidence="7">Tyrosine protein phosphatase which functions as a dosage-dependent inducer of mitotic progression.</text>
</comment>
<evidence type="ECO:0000259" key="8">
    <source>
        <dbReference type="PROSITE" id="PS50206"/>
    </source>
</evidence>
<evidence type="ECO:0000256" key="7">
    <source>
        <dbReference type="RuleBase" id="RU368028"/>
    </source>
</evidence>
<dbReference type="GO" id="GO:0004725">
    <property type="term" value="F:protein tyrosine phosphatase activity"/>
    <property type="evidence" value="ECO:0007669"/>
    <property type="project" value="UniProtKB-UniRule"/>
</dbReference>
<dbReference type="GO" id="GO:0000086">
    <property type="term" value="P:G2/M transition of mitotic cell cycle"/>
    <property type="evidence" value="ECO:0007669"/>
    <property type="project" value="TreeGrafter"/>
</dbReference>
<evidence type="ECO:0000256" key="3">
    <source>
        <dbReference type="ARBA" id="ARBA00022776"/>
    </source>
</evidence>
<dbReference type="CDD" id="cd01530">
    <property type="entry name" value="Cdc25"/>
    <property type="match status" value="1"/>
</dbReference>
<dbReference type="EC" id="3.1.3.48" evidence="7"/>
<accession>A0A452J2S4</accession>
<name>A0A452J2S4_9SAUR</name>
<dbReference type="SUPFAM" id="SSF52821">
    <property type="entry name" value="Rhodanese/Cell cycle control phosphatase"/>
    <property type="match status" value="1"/>
</dbReference>
<evidence type="ECO:0000256" key="1">
    <source>
        <dbReference type="ARBA" id="ARBA00011065"/>
    </source>
</evidence>
<dbReference type="GO" id="GO:0010971">
    <property type="term" value="P:positive regulation of G2/M transition of mitotic cell cycle"/>
    <property type="evidence" value="ECO:0007669"/>
    <property type="project" value="TreeGrafter"/>
</dbReference>
<dbReference type="InterPro" id="IPR036873">
    <property type="entry name" value="Rhodanese-like_dom_sf"/>
</dbReference>
<comment type="catalytic activity">
    <reaction evidence="7">
        <text>O-phospho-L-tyrosyl-[protein] + H2O = L-tyrosyl-[protein] + phosphate</text>
        <dbReference type="Rhea" id="RHEA:10684"/>
        <dbReference type="Rhea" id="RHEA-COMP:10136"/>
        <dbReference type="Rhea" id="RHEA-COMP:20101"/>
        <dbReference type="ChEBI" id="CHEBI:15377"/>
        <dbReference type="ChEBI" id="CHEBI:43474"/>
        <dbReference type="ChEBI" id="CHEBI:46858"/>
        <dbReference type="ChEBI" id="CHEBI:61978"/>
        <dbReference type="EC" id="3.1.3.48"/>
    </reaction>
</comment>
<comment type="similarity">
    <text evidence="1 7">Belongs to the MPI phosphatase family.</text>
</comment>
<dbReference type="PRINTS" id="PR00716">
    <property type="entry name" value="MPIPHPHTASE"/>
</dbReference>
<dbReference type="AlphaFoldDB" id="A0A452J2S4"/>
<dbReference type="Gene3D" id="3.40.250.10">
    <property type="entry name" value="Rhodanese-like domain"/>
    <property type="match status" value="1"/>
</dbReference>
<reference evidence="10" key="1">
    <citation type="journal article" date="2017" name="PLoS ONE">
        <title>The Agassiz's desert tortoise genome provides a resource for the conservation of a threatened species.</title>
        <authorList>
            <person name="Tollis M."/>
            <person name="DeNardo D.F."/>
            <person name="Cornelius J.A."/>
            <person name="Dolby G.A."/>
            <person name="Edwards T."/>
            <person name="Henen B.T."/>
            <person name="Karl A.E."/>
            <person name="Murphy R.W."/>
            <person name="Kusumi K."/>
        </authorList>
    </citation>
    <scope>NUCLEOTIDE SEQUENCE [LARGE SCALE GENOMIC DNA]</scope>
</reference>
<dbReference type="InterPro" id="IPR001763">
    <property type="entry name" value="Rhodanese-like_dom"/>
</dbReference>
<feature type="domain" description="Rhodanese" evidence="8">
    <location>
        <begin position="365"/>
        <end position="472"/>
    </location>
</feature>
<dbReference type="GO" id="GO:0005634">
    <property type="term" value="C:nucleus"/>
    <property type="evidence" value="ECO:0007669"/>
    <property type="project" value="TreeGrafter"/>
</dbReference>
<keyword evidence="10" id="KW-1185">Reference proteome</keyword>
<evidence type="ECO:0000313" key="9">
    <source>
        <dbReference type="Ensembl" id="ENSGAGP00000034706.1"/>
    </source>
</evidence>
<keyword evidence="4 7" id="KW-0378">Hydrolase</keyword>
<dbReference type="Pfam" id="PF06617">
    <property type="entry name" value="M-inducer_phosp"/>
    <property type="match status" value="1"/>
</dbReference>
<proteinExistence type="inferred from homology"/>
<evidence type="ECO:0000313" key="10">
    <source>
        <dbReference type="Proteomes" id="UP000291020"/>
    </source>
</evidence>
<keyword evidence="3 7" id="KW-0498">Mitosis</keyword>
<evidence type="ECO:0000256" key="5">
    <source>
        <dbReference type="ARBA" id="ARBA00022912"/>
    </source>
</evidence>
<protein>
    <recommendedName>
        <fullName evidence="7">M-phase inducer phosphatase</fullName>
        <ecNumber evidence="7">3.1.3.48</ecNumber>
    </recommendedName>
</protein>
<dbReference type="GO" id="GO:0005737">
    <property type="term" value="C:cytoplasm"/>
    <property type="evidence" value="ECO:0007669"/>
    <property type="project" value="TreeGrafter"/>
</dbReference>
<dbReference type="PROSITE" id="PS50206">
    <property type="entry name" value="RHODANESE_3"/>
    <property type="match status" value="1"/>
</dbReference>
<keyword evidence="5 7" id="KW-0904">Protein phosphatase</keyword>
<dbReference type="SMART" id="SM00450">
    <property type="entry name" value="RHOD"/>
    <property type="match status" value="1"/>
</dbReference>
<reference evidence="9" key="2">
    <citation type="submission" date="2025-08" db="UniProtKB">
        <authorList>
            <consortium name="Ensembl"/>
        </authorList>
    </citation>
    <scope>IDENTIFICATION</scope>
</reference>
<dbReference type="InterPro" id="IPR000751">
    <property type="entry name" value="MPI_Phosphatase"/>
</dbReference>
<organism evidence="9 10">
    <name type="scientific">Gopherus agassizii</name>
    <name type="common">Agassiz's desert tortoise</name>
    <dbReference type="NCBI Taxonomy" id="38772"/>
    <lineage>
        <taxon>Eukaryota</taxon>
        <taxon>Metazoa</taxon>
        <taxon>Chordata</taxon>
        <taxon>Craniata</taxon>
        <taxon>Vertebrata</taxon>
        <taxon>Euteleostomi</taxon>
        <taxon>Archelosauria</taxon>
        <taxon>Testudinata</taxon>
        <taxon>Testudines</taxon>
        <taxon>Cryptodira</taxon>
        <taxon>Durocryptodira</taxon>
        <taxon>Testudinoidea</taxon>
        <taxon>Testudinidae</taxon>
        <taxon>Gopherus</taxon>
    </lineage>
</organism>
<dbReference type="PANTHER" id="PTHR10828:SF64">
    <property type="entry name" value="M-PHASE INDUCER PHOSPHATASE 3"/>
    <property type="match status" value="1"/>
</dbReference>
<dbReference type="GO" id="GO:0051301">
    <property type="term" value="P:cell division"/>
    <property type="evidence" value="ECO:0007669"/>
    <property type="project" value="UniProtKB-UniRule"/>
</dbReference>
<sequence>MAGSLSPGAPGGPRSRLGFRASCRMVLDLLRDTEVSLPFTPDLPRTPVTDLARGFRNLSTLAGDMPKCCLDLSDLSSGEEMPAFNFTHSPDMAVAGRVHSSGPQDGLEAQRQNVKSFLPQVFCSTPSSPGSMHREGNEIDNSLNKENEGSWFKRPGWQMPRSLLFRKRATVQLDAGGLEECEVKDLGSPIAAVASHPCRMAENLDSFEEFFPNEQEDKEKRVAGNLSSSMAILLSGPLLTQDINVSEVSINRSRLYRSPSMPEKLDRPVLKRTVRCQDNETPVKVKVRRSRVYEELEQGATLKKTASLSDMEIVKFLDQDCGFRQLIGDFSKVYALPTVTGRQQDLRYITPETVAALLFGQFQSLIETFYIIDCRYPYEYLGGHIKGALNFHRQEDVFDFLLKKPRFPSTPQKRIVLVFHCEFSSERGPKMCRYLRAEDRAMNEYPALHYPELYILKGGYKEFFPEYMELCEPQDYCPMHHQDYKAELLKFRTKSKLWAGDRRRRNQITRLMKL</sequence>
<dbReference type="Pfam" id="PF00581">
    <property type="entry name" value="Rhodanese"/>
    <property type="match status" value="1"/>
</dbReference>
<evidence type="ECO:0000256" key="6">
    <source>
        <dbReference type="ARBA" id="ARBA00023306"/>
    </source>
</evidence>
<evidence type="ECO:0000256" key="2">
    <source>
        <dbReference type="ARBA" id="ARBA00022618"/>
    </source>
</evidence>
<dbReference type="Proteomes" id="UP000291020">
    <property type="component" value="Unassembled WGS sequence"/>
</dbReference>
<dbReference type="STRING" id="38772.ENSGAGP00000034706"/>
<keyword evidence="6 7" id="KW-0131">Cell cycle</keyword>
<dbReference type="Ensembl" id="ENSGAGT00000039287.1">
    <property type="protein sequence ID" value="ENSGAGP00000034706.1"/>
    <property type="gene ID" value="ENSGAGG00000024653.1"/>
</dbReference>
<dbReference type="GO" id="GO:0110032">
    <property type="term" value="P:positive regulation of G2/MI transition of meiotic cell cycle"/>
    <property type="evidence" value="ECO:0007669"/>
    <property type="project" value="TreeGrafter"/>
</dbReference>
<evidence type="ECO:0000256" key="4">
    <source>
        <dbReference type="ARBA" id="ARBA00022801"/>
    </source>
</evidence>
<reference evidence="9" key="3">
    <citation type="submission" date="2025-09" db="UniProtKB">
        <authorList>
            <consortium name="Ensembl"/>
        </authorList>
    </citation>
    <scope>IDENTIFICATION</scope>
</reference>
<dbReference type="PANTHER" id="PTHR10828">
    <property type="entry name" value="M-PHASE INDUCER PHOSPHATASE DUAL SPECIFICITY PHOSPHATASE CDC25"/>
    <property type="match status" value="1"/>
</dbReference>
<keyword evidence="2 7" id="KW-0132">Cell division</keyword>